<keyword evidence="12 16" id="KW-0234">DNA repair</keyword>
<feature type="compositionally biased region" description="Basic and acidic residues" evidence="17">
    <location>
        <begin position="791"/>
        <end position="805"/>
    </location>
</feature>
<dbReference type="GO" id="GO:0007095">
    <property type="term" value="P:mitotic G2 DNA damage checkpoint signaling"/>
    <property type="evidence" value="ECO:0007669"/>
    <property type="project" value="TreeGrafter"/>
</dbReference>
<dbReference type="EMBL" id="QXFU01001018">
    <property type="protein sequence ID" value="KAE9013196.1"/>
    <property type="molecule type" value="Genomic_DNA"/>
</dbReference>
<dbReference type="PANTHER" id="PTHR10139:SF1">
    <property type="entry name" value="DOUBLE-STRAND BREAK REPAIR PROTEIN MRE11"/>
    <property type="match status" value="1"/>
</dbReference>
<evidence type="ECO:0000256" key="17">
    <source>
        <dbReference type="SAM" id="MobiDB-lite"/>
    </source>
</evidence>
<dbReference type="CDD" id="cd00840">
    <property type="entry name" value="MPP_Mre11_N"/>
    <property type="match status" value="1"/>
</dbReference>
<feature type="compositionally biased region" description="Low complexity" evidence="17">
    <location>
        <begin position="737"/>
        <end position="751"/>
    </location>
</feature>
<dbReference type="Proteomes" id="UP000429607">
    <property type="component" value="Unassembled WGS sequence"/>
</dbReference>
<evidence type="ECO:0000256" key="3">
    <source>
        <dbReference type="ARBA" id="ARBA00004286"/>
    </source>
</evidence>
<evidence type="ECO:0000313" key="24">
    <source>
        <dbReference type="Proteomes" id="UP000435112"/>
    </source>
</evidence>
<dbReference type="GO" id="GO:0006303">
    <property type="term" value="P:double-strand break repair via nonhomologous end joining"/>
    <property type="evidence" value="ECO:0007669"/>
    <property type="project" value="TreeGrafter"/>
</dbReference>
<feature type="compositionally biased region" description="Basic residues" evidence="17">
    <location>
        <begin position="632"/>
        <end position="656"/>
    </location>
</feature>
<evidence type="ECO:0000256" key="4">
    <source>
        <dbReference type="ARBA" id="ARBA00009028"/>
    </source>
</evidence>
<keyword evidence="5" id="KW-0158">Chromosome</keyword>
<feature type="compositionally biased region" description="Polar residues" evidence="17">
    <location>
        <begin position="589"/>
        <end position="604"/>
    </location>
</feature>
<feature type="region of interest" description="Disordered" evidence="17">
    <location>
        <begin position="362"/>
        <end position="389"/>
    </location>
</feature>
<evidence type="ECO:0000259" key="18">
    <source>
        <dbReference type="SMART" id="SM01347"/>
    </source>
</evidence>
<comment type="caution">
    <text evidence="20">The sequence shown here is derived from an EMBL/GenBank/DDBJ whole genome shotgun (WGS) entry which is preliminary data.</text>
</comment>
<dbReference type="PANTHER" id="PTHR10139">
    <property type="entry name" value="DOUBLE-STRAND BREAK REPAIR PROTEIN MRE11"/>
    <property type="match status" value="1"/>
</dbReference>
<dbReference type="Pfam" id="PF04152">
    <property type="entry name" value="Mre11_DNA_bind"/>
    <property type="match status" value="1"/>
</dbReference>
<dbReference type="GO" id="GO:0000723">
    <property type="term" value="P:telomere maintenance"/>
    <property type="evidence" value="ECO:0007669"/>
    <property type="project" value="TreeGrafter"/>
</dbReference>
<dbReference type="Pfam" id="PF00149">
    <property type="entry name" value="Metallophos"/>
    <property type="match status" value="1"/>
</dbReference>
<keyword evidence="15 16" id="KW-0469">Meiosis</keyword>
<reference evidence="22 24" key="1">
    <citation type="submission" date="2018-09" db="EMBL/GenBank/DDBJ databases">
        <title>Genomic investigation of the strawberry pathogen Phytophthora fragariae indicates pathogenicity is determined by transcriptional variation in three key races.</title>
        <authorList>
            <person name="Adams T.M."/>
            <person name="Armitage A.D."/>
            <person name="Sobczyk M.K."/>
            <person name="Bates H.J."/>
            <person name="Dunwell J.M."/>
            <person name="Nellist C.F."/>
            <person name="Harrison R.J."/>
        </authorList>
    </citation>
    <scope>NUCLEOTIDE SEQUENCE [LARGE SCALE GENOMIC DNA]</scope>
    <source>
        <strain evidence="20 22">SCRP249</strain>
        <strain evidence="19 24">SCRP324</strain>
        <strain evidence="21 23">SCRP333</strain>
    </source>
</reference>
<feature type="compositionally biased region" description="Basic residues" evidence="17">
    <location>
        <begin position="698"/>
        <end position="723"/>
    </location>
</feature>
<evidence type="ECO:0000256" key="11">
    <source>
        <dbReference type="ARBA" id="ARBA00022839"/>
    </source>
</evidence>
<organism evidence="20 22">
    <name type="scientific">Phytophthora rubi</name>
    <dbReference type="NCBI Taxonomy" id="129364"/>
    <lineage>
        <taxon>Eukaryota</taxon>
        <taxon>Sar</taxon>
        <taxon>Stramenopiles</taxon>
        <taxon>Oomycota</taxon>
        <taxon>Peronosporomycetes</taxon>
        <taxon>Peronosporales</taxon>
        <taxon>Peronosporaceae</taxon>
        <taxon>Phytophthora</taxon>
    </lineage>
</organism>
<dbReference type="EMBL" id="QXFT01001218">
    <property type="protein sequence ID" value="KAE9325082.1"/>
    <property type="molecule type" value="Genomic_DNA"/>
</dbReference>
<evidence type="ECO:0000313" key="23">
    <source>
        <dbReference type="Proteomes" id="UP000434957"/>
    </source>
</evidence>
<dbReference type="NCBIfam" id="TIGR00583">
    <property type="entry name" value="mre11"/>
    <property type="match status" value="1"/>
</dbReference>
<dbReference type="GO" id="GO:0030870">
    <property type="term" value="C:Mre11 complex"/>
    <property type="evidence" value="ECO:0007669"/>
    <property type="project" value="InterPro"/>
</dbReference>
<dbReference type="InterPro" id="IPR038487">
    <property type="entry name" value="Mre11_capping_dom"/>
</dbReference>
<dbReference type="GO" id="GO:0097552">
    <property type="term" value="P:mitochondrial double-strand break repair via homologous recombination"/>
    <property type="evidence" value="ECO:0007669"/>
    <property type="project" value="TreeGrafter"/>
</dbReference>
<feature type="compositionally biased region" description="Acidic residues" evidence="17">
    <location>
        <begin position="727"/>
        <end position="736"/>
    </location>
</feature>
<keyword evidence="7" id="KW-0479">Metal-binding</keyword>
<evidence type="ECO:0000256" key="15">
    <source>
        <dbReference type="ARBA" id="ARBA00023254"/>
    </source>
</evidence>
<protein>
    <submittedName>
        <fullName evidence="20">Double-strand break repair protein</fullName>
    </submittedName>
</protein>
<dbReference type="GO" id="GO:0000014">
    <property type="term" value="F:single-stranded DNA endodeoxyribonuclease activity"/>
    <property type="evidence" value="ECO:0007669"/>
    <property type="project" value="TreeGrafter"/>
</dbReference>
<evidence type="ECO:0000256" key="10">
    <source>
        <dbReference type="ARBA" id="ARBA00022801"/>
    </source>
</evidence>
<dbReference type="InterPro" id="IPR029052">
    <property type="entry name" value="Metallo-depent_PP-like"/>
</dbReference>
<dbReference type="InterPro" id="IPR003701">
    <property type="entry name" value="Mre11"/>
</dbReference>
<keyword evidence="8 16" id="KW-0255">Endonuclease</keyword>
<dbReference type="Gene3D" id="3.30.110.110">
    <property type="entry name" value="Mre11, capping domain"/>
    <property type="match status" value="1"/>
</dbReference>
<dbReference type="SUPFAM" id="SSF56300">
    <property type="entry name" value="Metallo-dependent phosphatases"/>
    <property type="match status" value="1"/>
</dbReference>
<evidence type="ECO:0000313" key="22">
    <source>
        <dbReference type="Proteomes" id="UP000429607"/>
    </source>
</evidence>
<keyword evidence="6 16" id="KW-0540">Nuclease</keyword>
<dbReference type="Proteomes" id="UP000435112">
    <property type="component" value="Unassembled WGS sequence"/>
</dbReference>
<evidence type="ECO:0000256" key="12">
    <source>
        <dbReference type="ARBA" id="ARBA00023204"/>
    </source>
</evidence>
<comment type="similarity">
    <text evidence="4 16">Belongs to the MRE11/RAD32 family.</text>
</comment>
<sequence>MSQSQEAAAAGPREADTLRVLLSTDNHLGYAEKDPVRGNDSFRSFREILQLAQRERVDLLLLGGDLFHENKPSRRTLYETMRLLRTHCMGDGAVHFQVVSDQSLNFPNFGAVNFEDPNYNVELPVFSIHGNHDDPSREGGGNHAQSLAALDLLSAANLVNYFGKSDKVDEVEVFPVLLTKGDTRVAVYGLGNMRDERLNRMFAQQKVVFRRPAEHADQWFSIFVVHQNRDDKGRGSKNCVPESVIPDFIDLVVWGHEHECQIDVQESLKGDFFITQPGSSVATSLVEGEAKAKHIAVLEINGQSFRMDTRELHTLRPFKMGEVILGEIEELEPNDPDVAERIREYLEGRVMELLQEAELEQEEKRRKRAKDREQRQQESPFPLPDFGNGAEEEKDLVLIRLRVEHSGFPVLVNQRFGAKFVGKVANPNDILLFYRRKKDRINASDKKVTMELEKSLLSRPVRPTPLAAVTIEDILSKQLCMPERKLVLLPEAQLGIALEKFTLKNNTSAIQEFVDSVLDETQRELSSKSDARSAQDILTVVGKKKEQTDALLELQKEEEDEQSASGQAETPTVDRFQSRRTTQDDDGSTKSQNGRFGTPRTSQAKKTTPKKKPVRKSVFSDLEGESDESPQKRKPTARKTTPRKAPARSARGKARKTALSDDEFEDEVSATAEDDGDEDFKMDEDEDEEEDMTPRPSAKPRGRATARSSTKAKKSPPNRKRLRKSNDDDEEDDDDFAPAPSKRSATAAAKRSTARESQASDVFDLCSDSEPEKPAPKKRAKQTEAKIPQQHKIDHLFKKQQPKRDEDDDVESDHEFTQLAGKADARAQDIVGRSQTQSESQAGGGTTRRKLPLSMVAASQSQSQQEPKQAGTAAPAARKGWGRSRR</sequence>
<comment type="cofactor">
    <cofactor evidence="1">
        <name>Mn(2+)</name>
        <dbReference type="ChEBI" id="CHEBI:29035"/>
    </cofactor>
</comment>
<keyword evidence="10 16" id="KW-0378">Hydrolase</keyword>
<evidence type="ECO:0000256" key="16">
    <source>
        <dbReference type="RuleBase" id="RU003447"/>
    </source>
</evidence>
<keyword evidence="9 16" id="KW-0227">DNA damage</keyword>
<evidence type="ECO:0000256" key="7">
    <source>
        <dbReference type="ARBA" id="ARBA00022723"/>
    </source>
</evidence>
<keyword evidence="13 16" id="KW-0464">Manganese</keyword>
<keyword evidence="11 16" id="KW-0269">Exonuclease</keyword>
<comment type="subcellular location">
    <subcellularLocation>
        <location evidence="3">Chromosome</location>
    </subcellularLocation>
    <subcellularLocation>
        <location evidence="2">Nucleus</location>
    </subcellularLocation>
</comment>
<evidence type="ECO:0000313" key="19">
    <source>
        <dbReference type="EMBL" id="KAE9013196.1"/>
    </source>
</evidence>
<keyword evidence="14 16" id="KW-0539">Nucleus</keyword>
<dbReference type="OrthoDB" id="30417at2759"/>
<evidence type="ECO:0000256" key="9">
    <source>
        <dbReference type="ARBA" id="ARBA00022763"/>
    </source>
</evidence>
<name>A0A6A3LMI9_9STRA</name>
<evidence type="ECO:0000256" key="8">
    <source>
        <dbReference type="ARBA" id="ARBA00022759"/>
    </source>
</evidence>
<evidence type="ECO:0000256" key="1">
    <source>
        <dbReference type="ARBA" id="ARBA00001936"/>
    </source>
</evidence>
<evidence type="ECO:0000313" key="20">
    <source>
        <dbReference type="EMBL" id="KAE9017003.1"/>
    </source>
</evidence>
<dbReference type="AlphaFoldDB" id="A0A6A3LMI9"/>
<dbReference type="GO" id="GO:0000724">
    <property type="term" value="P:double-strand break repair via homologous recombination"/>
    <property type="evidence" value="ECO:0007669"/>
    <property type="project" value="TreeGrafter"/>
</dbReference>
<proteinExistence type="inferred from homology"/>
<dbReference type="EMBL" id="QXFV01001044">
    <property type="protein sequence ID" value="KAE9017003.1"/>
    <property type="molecule type" value="Genomic_DNA"/>
</dbReference>
<dbReference type="SMART" id="SM01347">
    <property type="entry name" value="Mre11_DNA_bind"/>
    <property type="match status" value="1"/>
</dbReference>
<dbReference type="InterPro" id="IPR004843">
    <property type="entry name" value="Calcineurin-like_PHP"/>
</dbReference>
<evidence type="ECO:0000313" key="21">
    <source>
        <dbReference type="EMBL" id="KAE9325082.1"/>
    </source>
</evidence>
<evidence type="ECO:0000256" key="6">
    <source>
        <dbReference type="ARBA" id="ARBA00022722"/>
    </source>
</evidence>
<dbReference type="Gene3D" id="3.60.21.10">
    <property type="match status" value="1"/>
</dbReference>
<evidence type="ECO:0000256" key="5">
    <source>
        <dbReference type="ARBA" id="ARBA00022454"/>
    </source>
</evidence>
<dbReference type="Proteomes" id="UP000434957">
    <property type="component" value="Unassembled WGS sequence"/>
</dbReference>
<dbReference type="InterPro" id="IPR007281">
    <property type="entry name" value="Mre11_DNA-bd"/>
</dbReference>
<evidence type="ECO:0000256" key="13">
    <source>
        <dbReference type="ARBA" id="ARBA00023211"/>
    </source>
</evidence>
<dbReference type="GO" id="GO:0035861">
    <property type="term" value="C:site of double-strand break"/>
    <property type="evidence" value="ECO:0007669"/>
    <property type="project" value="TreeGrafter"/>
</dbReference>
<dbReference type="FunFam" id="3.60.21.10:FF:000019">
    <property type="entry name" value="Double-strand break repair protein"/>
    <property type="match status" value="1"/>
</dbReference>
<accession>A0A6A3LMI9</accession>
<dbReference type="GO" id="GO:0030145">
    <property type="term" value="F:manganese ion binding"/>
    <property type="evidence" value="ECO:0007669"/>
    <property type="project" value="InterPro"/>
</dbReference>
<dbReference type="InterPro" id="IPR041796">
    <property type="entry name" value="Mre11_N"/>
</dbReference>
<evidence type="ECO:0000256" key="2">
    <source>
        <dbReference type="ARBA" id="ARBA00004123"/>
    </source>
</evidence>
<feature type="compositionally biased region" description="Acidic residues" evidence="17">
    <location>
        <begin position="660"/>
        <end position="691"/>
    </location>
</feature>
<evidence type="ECO:0000256" key="14">
    <source>
        <dbReference type="ARBA" id="ARBA00023242"/>
    </source>
</evidence>
<dbReference type="GO" id="GO:0008296">
    <property type="term" value="F:3'-5'-DNA exonuclease activity"/>
    <property type="evidence" value="ECO:0007669"/>
    <property type="project" value="InterPro"/>
</dbReference>
<keyword evidence="23" id="KW-1185">Reference proteome</keyword>
<gene>
    <name evidence="20" type="ORF">PR001_g14515</name>
    <name evidence="19" type="ORF">PR002_g14582</name>
    <name evidence="21" type="ORF">PR003_g16571</name>
</gene>
<feature type="domain" description="Mre11 DNA-binding" evidence="18">
    <location>
        <begin position="305"/>
        <end position="501"/>
    </location>
</feature>
<dbReference type="GO" id="GO:0042138">
    <property type="term" value="P:meiotic DNA double-strand break formation"/>
    <property type="evidence" value="ECO:0007669"/>
    <property type="project" value="TreeGrafter"/>
</dbReference>
<feature type="region of interest" description="Disordered" evidence="17">
    <location>
        <begin position="555"/>
        <end position="886"/>
    </location>
</feature>